<keyword evidence="3" id="KW-0175">Coiled coil</keyword>
<dbReference type="GO" id="GO:0035469">
    <property type="term" value="P:determination of pancreatic left/right asymmetry"/>
    <property type="evidence" value="ECO:0007669"/>
    <property type="project" value="Ensembl"/>
</dbReference>
<dbReference type="PANTHER" id="PTHR16275">
    <property type="entry name" value="COILED-COIL DOMAIN-CONTAINING PROTEIN 40"/>
    <property type="match status" value="1"/>
</dbReference>
<feature type="region of interest" description="Disordered" evidence="4">
    <location>
        <begin position="164"/>
        <end position="191"/>
    </location>
</feature>
<dbReference type="GO" id="GO:0001947">
    <property type="term" value="P:heart looping"/>
    <property type="evidence" value="ECO:0000318"/>
    <property type="project" value="GO_Central"/>
</dbReference>
<evidence type="ECO:0000256" key="1">
    <source>
        <dbReference type="ARBA" id="ARBA00023157"/>
    </source>
</evidence>
<gene>
    <name evidence="6" type="primary">CCDC40</name>
</gene>
<dbReference type="Pfam" id="PF08647">
    <property type="entry name" value="BRE1"/>
    <property type="match status" value="1"/>
</dbReference>
<feature type="coiled-coil region" evidence="3">
    <location>
        <begin position="1053"/>
        <end position="1115"/>
    </location>
</feature>
<feature type="compositionally biased region" description="Basic and acidic residues" evidence="4">
    <location>
        <begin position="24"/>
        <end position="35"/>
    </location>
</feature>
<dbReference type="GO" id="GO:0071910">
    <property type="term" value="P:determination of liver left/right asymmetry"/>
    <property type="evidence" value="ECO:0007669"/>
    <property type="project" value="Ensembl"/>
</dbReference>
<dbReference type="Gene3D" id="2.60.40.1760">
    <property type="entry name" value="glycosyl hydrolase (family 31)"/>
    <property type="match status" value="1"/>
</dbReference>
<feature type="domain" description="P-type" evidence="5">
    <location>
        <begin position="1211"/>
        <end position="1260"/>
    </location>
</feature>
<dbReference type="GO" id="GO:0005975">
    <property type="term" value="P:carbohydrate metabolic process"/>
    <property type="evidence" value="ECO:0007669"/>
    <property type="project" value="InterPro"/>
</dbReference>
<dbReference type="GO" id="GO:0005930">
    <property type="term" value="C:axoneme"/>
    <property type="evidence" value="ECO:0007669"/>
    <property type="project" value="Ensembl"/>
</dbReference>
<dbReference type="GO" id="GO:0005929">
    <property type="term" value="C:cilium"/>
    <property type="evidence" value="ECO:0000318"/>
    <property type="project" value="GO_Central"/>
</dbReference>
<feature type="coiled-coil region" evidence="3">
    <location>
        <begin position="410"/>
        <end position="437"/>
    </location>
</feature>
<comment type="caution">
    <text evidence="2">Lacks conserved residue(s) required for the propagation of feature annotation.</text>
</comment>
<proteinExistence type="predicted"/>
<dbReference type="GO" id="GO:0035082">
    <property type="term" value="P:axoneme assembly"/>
    <property type="evidence" value="ECO:0000318"/>
    <property type="project" value="GO_Central"/>
</dbReference>
<dbReference type="InParanoid" id="A0A803TII8"/>
<dbReference type="GO" id="GO:0030317">
    <property type="term" value="P:flagellated sperm motility"/>
    <property type="evidence" value="ECO:0007669"/>
    <property type="project" value="Ensembl"/>
</dbReference>
<sequence length="1422" mass="160954">MNIFFYGAKTFLPFNFKCSAAPEHGEIKDEKKELPAEDEAPEDIIANEEDAGNAPTEEGEKSTRVAIVEEETEAIPAMATEEATAVAPAADTEEEAAISFEAIMEERAGVASATGTEEEATVPVAAAMEEGLEAAPEKAIGEEAVVVAAATTEEGAEFVPAMPTEEEPPVISSVPTEEGPTVVPSMPPEEGPPVVPAMPTEKGPPVVHAVFGEERLLGKTLSVPRPDIYEYRESPFGQVSEILADTGSLPSRLYSEAMSSSASSTASSLRFEIPEQRATSGATLSVAVPSYSGSAFQPSSLQFGSFSPMEDHGNEDRLQVTDRELGGGEAEEETQLVVLDPEHPLMKRFQSALKAYLNKQIGKLTDEVCELTASIKHGKGERENLGVILYGVQQQLARLQMELEKNHNCHSQIAMARRQLEEELHDLRKTYKAACESTEDERKRVSAMQTEIEKLSMRLFYMQNMDKDVRDDMAVMKRIVNKADMERMHAEIEKQKQDLHVDRLTKRVNELEEQIALYEAQYMAQSEDTNITRKEVAEAITEIQAIQLEKKQLLRNWAGSLTGMKHRDEAYAAMQAALLESRHKLKALEIEIEVYKKSITKEEERNELLASLLNRAENDGNTSRKLISQCLAKQDAMKVEFGTYTRALQETEQALIRANMDQASRTKELAILRKEIEKGSETKQELENEIISKLQDHLMSNKAARYYLQLGVKLQDQLMALDIQLTKVENDTAQTELNITNTSCKLNMFEKTLSDVDSKMDNLNKQISHSEAEIAKRNLLIGRKQGVINLYNKKLEMLISQLGGQELGPLEIEIKKLTKHIDDIELEVEKLQREWLIQQKELVKLTQERDGQLSSLDMLKKEITIKEQKKVRIENEIQQEKNELKDIERHMKNMANDLVKLHLLINKNREDSEELQQGNTLMENEFVRSLKASEKESIQMQEKLDRLQEEKERLLNSLVEAECQMMQWEKKIQLAKEMRAAVDSETGQGEIRAMKSEIHRMQVRYQQLMKQQEKLMRDTEAAVARRESIVIRAEAESKLNKQLLTKGDFHHKKLELKKKIKETQKNAEECNKTLNQLETAQRNVGNALLEKQDELAILNSEIEDLEVQADKLLAKKRQTLWPVLCLRRRAYPAVYFFTAMLLIEKPEHRGLCVILWVFISITLLSVSGTHGAPQEAEKRGREKDRGGEAEEQHEKLADQPDLLRSSSIQPTQCDIPPDSRFDCAPDKLLSQEECEARGCCYIPAQPKGNAIWQPWCFFPPSYPSYKMVNLTTTKTGYTAQLTRDRPTFMPEDIMNLELDVLFETESRLHFTLKDPANKRYEVPLETPQSSNKASSTWYSVQFSDDPFGLIILRTSNGRVLLNTSVAPLFYADQFLQISTSLPSHFISGLGEHLTSLTLSVNWTKVTMWNRDMSPMVSHGERP</sequence>
<dbReference type="GO" id="GO:0071907">
    <property type="term" value="P:determination of digestive tract left/right asymmetry"/>
    <property type="evidence" value="ECO:0007669"/>
    <property type="project" value="Ensembl"/>
</dbReference>
<organism evidence="6 7">
    <name type="scientific">Anolis carolinensis</name>
    <name type="common">Green anole</name>
    <name type="synonym">American chameleon</name>
    <dbReference type="NCBI Taxonomy" id="28377"/>
    <lineage>
        <taxon>Eukaryota</taxon>
        <taxon>Metazoa</taxon>
        <taxon>Chordata</taxon>
        <taxon>Craniata</taxon>
        <taxon>Vertebrata</taxon>
        <taxon>Euteleostomi</taxon>
        <taxon>Lepidosauria</taxon>
        <taxon>Squamata</taxon>
        <taxon>Bifurcata</taxon>
        <taxon>Unidentata</taxon>
        <taxon>Episquamata</taxon>
        <taxon>Toxicofera</taxon>
        <taxon>Iguania</taxon>
        <taxon>Dactyloidae</taxon>
        <taxon>Anolis</taxon>
    </lineage>
</organism>
<dbReference type="GO" id="GO:0005737">
    <property type="term" value="C:cytoplasm"/>
    <property type="evidence" value="ECO:0000318"/>
    <property type="project" value="GO_Central"/>
</dbReference>
<reference evidence="6" key="3">
    <citation type="submission" date="2025-09" db="UniProtKB">
        <authorList>
            <consortium name="Ensembl"/>
        </authorList>
    </citation>
    <scope>IDENTIFICATION</scope>
</reference>
<feature type="coiled-coil region" evidence="3">
    <location>
        <begin position="482"/>
        <end position="619"/>
    </location>
</feature>
<feature type="region of interest" description="Disordered" evidence="4">
    <location>
        <begin position="24"/>
        <end position="64"/>
    </location>
</feature>
<dbReference type="GO" id="GO:0036159">
    <property type="term" value="P:inner dynein arm assembly"/>
    <property type="evidence" value="ECO:0007669"/>
    <property type="project" value="Ensembl"/>
</dbReference>
<dbReference type="SMART" id="SM00018">
    <property type="entry name" value="PD"/>
    <property type="match status" value="1"/>
</dbReference>
<dbReference type="PROSITE" id="PS51448">
    <property type="entry name" value="P_TREFOIL_2"/>
    <property type="match status" value="1"/>
</dbReference>
<feature type="coiled-coil region" evidence="3">
    <location>
        <begin position="930"/>
        <end position="1018"/>
    </location>
</feature>
<dbReference type="PANTHER" id="PTHR16275:SF8">
    <property type="entry name" value="COILED-COIL DOMAIN-CONTAINING PROTEIN 40"/>
    <property type="match status" value="1"/>
</dbReference>
<dbReference type="GO" id="GO:0044458">
    <property type="term" value="P:motile cilium assembly"/>
    <property type="evidence" value="ECO:0007669"/>
    <property type="project" value="Ensembl"/>
</dbReference>
<accession>A0A803TII8</accession>
<dbReference type="GO" id="GO:0060287">
    <property type="term" value="P:epithelial cilium movement involved in determination of left/right asymmetry"/>
    <property type="evidence" value="ECO:0000318"/>
    <property type="project" value="GO_Central"/>
</dbReference>
<evidence type="ECO:0000256" key="4">
    <source>
        <dbReference type="SAM" id="MobiDB-lite"/>
    </source>
</evidence>
<evidence type="ECO:0000259" key="5">
    <source>
        <dbReference type="PROSITE" id="PS51448"/>
    </source>
</evidence>
<feature type="region of interest" description="Disordered" evidence="4">
    <location>
        <begin position="1171"/>
        <end position="1201"/>
    </location>
</feature>
<keyword evidence="7" id="KW-1185">Reference proteome</keyword>
<evidence type="ECO:0000313" key="6">
    <source>
        <dbReference type="Ensembl" id="ENSACAP00000035028.1"/>
    </source>
</evidence>
<dbReference type="Pfam" id="PF00088">
    <property type="entry name" value="Trefoil"/>
    <property type="match status" value="1"/>
</dbReference>
<feature type="coiled-coil region" evidence="3">
    <location>
        <begin position="746"/>
        <end position="773"/>
    </location>
</feature>
<dbReference type="InterPro" id="IPR037386">
    <property type="entry name" value="CCDC40"/>
</dbReference>
<dbReference type="InterPro" id="IPR011013">
    <property type="entry name" value="Gal_mutarotase_sf_dom"/>
</dbReference>
<reference evidence="6" key="2">
    <citation type="submission" date="2025-08" db="UniProtKB">
        <authorList>
            <consortium name="Ensembl"/>
        </authorList>
    </citation>
    <scope>IDENTIFICATION</scope>
</reference>
<evidence type="ECO:0000256" key="2">
    <source>
        <dbReference type="PROSITE-ProRule" id="PRU00779"/>
    </source>
</evidence>
<dbReference type="GO" id="GO:0003356">
    <property type="term" value="P:regulation of cilium beat frequency"/>
    <property type="evidence" value="ECO:0007669"/>
    <property type="project" value="Ensembl"/>
</dbReference>
<reference evidence="6 7" key="1">
    <citation type="submission" date="2009-12" db="EMBL/GenBank/DDBJ databases">
        <title>The Genome Sequence of Anolis carolinensis (Green Anole Lizard).</title>
        <authorList>
            <consortium name="The Genome Sequencing Platform"/>
            <person name="Di Palma F."/>
            <person name="Alfoldi J."/>
            <person name="Heiman D."/>
            <person name="Young S."/>
            <person name="Grabherr M."/>
            <person name="Johnson J."/>
            <person name="Lander E.S."/>
            <person name="Lindblad-Toh K."/>
        </authorList>
    </citation>
    <scope>NUCLEOTIDE SEQUENCE [LARGE SCALE GENOMIC DNA]</scope>
    <source>
        <strain evidence="6 7">JBL SC #1</strain>
    </source>
</reference>
<evidence type="ECO:0000256" key="3">
    <source>
        <dbReference type="SAM" id="Coils"/>
    </source>
</evidence>
<evidence type="ECO:0000313" key="7">
    <source>
        <dbReference type="Proteomes" id="UP000001646"/>
    </source>
</evidence>
<dbReference type="SUPFAM" id="SSF74650">
    <property type="entry name" value="Galactose mutarotase-like"/>
    <property type="match status" value="1"/>
</dbReference>
<name>A0A803TII8_ANOCA</name>
<dbReference type="GeneTree" id="ENSGT00440000035688"/>
<dbReference type="CDD" id="cd00111">
    <property type="entry name" value="Trefoil"/>
    <property type="match status" value="1"/>
</dbReference>
<dbReference type="GO" id="GO:0030324">
    <property type="term" value="P:lung development"/>
    <property type="evidence" value="ECO:0007669"/>
    <property type="project" value="Ensembl"/>
</dbReference>
<dbReference type="GO" id="GO:0030246">
    <property type="term" value="F:carbohydrate binding"/>
    <property type="evidence" value="ECO:0007669"/>
    <property type="project" value="InterPro"/>
</dbReference>
<dbReference type="Bgee" id="ENSACAG00000015957">
    <property type="expression patterns" value="Expressed in testis and 13 other cell types or tissues"/>
</dbReference>
<feature type="compositionally biased region" description="Basic and acidic residues" evidence="4">
    <location>
        <begin position="1175"/>
        <end position="1198"/>
    </location>
</feature>
<keyword evidence="1" id="KW-1015">Disulfide bond</keyword>
<feature type="compositionally biased region" description="Acidic residues" evidence="4">
    <location>
        <begin position="36"/>
        <end position="51"/>
    </location>
</feature>
<protein>
    <submittedName>
        <fullName evidence="6">Coiled-coil domain 40 molecular ruler complex subunit</fullName>
    </submittedName>
</protein>
<dbReference type="InterPro" id="IPR000519">
    <property type="entry name" value="P_trefoil_dom"/>
</dbReference>
<dbReference type="Ensembl" id="ENSACAT00000054560.1">
    <property type="protein sequence ID" value="ENSACAP00000035028.1"/>
    <property type="gene ID" value="ENSACAG00000015957.3"/>
</dbReference>
<dbReference type="InterPro" id="IPR044913">
    <property type="entry name" value="P_trefoil_dom_sf"/>
</dbReference>
<dbReference type="Gene3D" id="4.10.110.10">
    <property type="entry name" value="Spasmolytic Protein, domain 1"/>
    <property type="match status" value="1"/>
</dbReference>
<dbReference type="Proteomes" id="UP000001646">
    <property type="component" value="Chromosome 2"/>
</dbReference>
<dbReference type="GO" id="GO:0003824">
    <property type="term" value="F:catalytic activity"/>
    <property type="evidence" value="ECO:0007669"/>
    <property type="project" value="InterPro"/>
</dbReference>
<dbReference type="SUPFAM" id="SSF57492">
    <property type="entry name" value="Trefoil"/>
    <property type="match status" value="1"/>
</dbReference>
<dbReference type="GO" id="GO:0005576">
    <property type="term" value="C:extracellular region"/>
    <property type="evidence" value="ECO:0007669"/>
    <property type="project" value="GOC"/>
</dbReference>
<dbReference type="PROSITE" id="PS00025">
    <property type="entry name" value="P_TREFOIL_1"/>
    <property type="match status" value="1"/>
</dbReference>
<dbReference type="InterPro" id="IPR017957">
    <property type="entry name" value="P_trefoil_CS"/>
</dbReference>
<feature type="coiled-coil region" evidence="3">
    <location>
        <begin position="814"/>
        <end position="897"/>
    </location>
</feature>